<dbReference type="Gene3D" id="3.90.550.10">
    <property type="entry name" value="Spore Coat Polysaccharide Biosynthesis Protein SpsA, Chain A"/>
    <property type="match status" value="2"/>
</dbReference>
<feature type="domain" description="Glycosyltransferase 2-like" evidence="1">
    <location>
        <begin position="20"/>
        <end position="127"/>
    </location>
</feature>
<dbReference type="SUPFAM" id="SSF53448">
    <property type="entry name" value="Nucleotide-diphospho-sugar transferases"/>
    <property type="match status" value="2"/>
</dbReference>
<dbReference type="PANTHER" id="PTHR43685:SF2">
    <property type="entry name" value="GLYCOSYLTRANSFERASE 2-LIKE DOMAIN-CONTAINING PROTEIN"/>
    <property type="match status" value="1"/>
</dbReference>
<dbReference type="AlphaFoldDB" id="A0A1M5HWX3"/>
<gene>
    <name evidence="2" type="ORF">SAMN02745206_03454</name>
</gene>
<dbReference type="RefSeq" id="WP_073041719.1">
    <property type="nucleotide sequence ID" value="NZ_FQVB01000049.1"/>
</dbReference>
<reference evidence="3" key="1">
    <citation type="submission" date="2016-11" db="EMBL/GenBank/DDBJ databases">
        <authorList>
            <person name="Varghese N."/>
            <person name="Submissions S."/>
        </authorList>
    </citation>
    <scope>NUCLEOTIDE SEQUENCE [LARGE SCALE GENOMIC DNA]</scope>
    <source>
        <strain evidence="3">DSM 9756</strain>
    </source>
</reference>
<dbReference type="InterPro" id="IPR029044">
    <property type="entry name" value="Nucleotide-diphossugar_trans"/>
</dbReference>
<dbReference type="EMBL" id="FQVB01000049">
    <property type="protein sequence ID" value="SHG20481.1"/>
    <property type="molecule type" value="Genomic_DNA"/>
</dbReference>
<sequence>MSFAVSVVFPICMLPFDIGSVLESLESALAQTIDVTECLLVGSPEAAETLLRHFGDDRLRLVKYEGDNKYVAIDVGLKSAESPYIAVQDPESVSLPHRLARQVKAAAMNQHLGVLGAGVGYWERDGRVYASSYFPSGANKVKDFLFFGVPVAWESLLVRRDVVEKVQGLRAAHDGSCIYDFIIRVSEVAQIDNVPEVLVVRKNKGVKTDDRIELERLRQKYVEKFTHSRVDYQRKIFELLCVRPRDKVLGAYFVQTGEAYRERGGLKDFSDRATNLKLEYVHGNDKWRAALELSEFYYDEGKKRLSFMCLVDSLAKNPAQSQGWEILKKRAGEFERAFSQREPLSFTQPVCTVSVIIRTVGNRPRELETAIRSVLNQTFPDFEVIVVDDSGKEAARPVVESISSDAVRYLANSENLGPSQAWNSGLKACRGKYIGVLDDDDIYYPWHLEVLVKALEANKQVGLVYGTVPRVYGTRSNGEFVEYYRVRKPEEEWTYSYEKLKRSNFIPVNAILFRRSLVQRSGLVNSELPCMEDWEFFLRLARECEFLHVPKDVAEYRWKNDNASYNRINMLVMSQLINKYYNDIARDVAWLSVYLICGDKDRAMKFCADLNTKYDKELINRGGLLRSLFDILMSSTIQLRNEFVGTVMSENILSDPFKCFKELVQKRRAHLLRFALLPLLKRVLSFHSRPT</sequence>
<evidence type="ECO:0000313" key="3">
    <source>
        <dbReference type="Proteomes" id="UP000184076"/>
    </source>
</evidence>
<proteinExistence type="predicted"/>
<dbReference type="InterPro" id="IPR050834">
    <property type="entry name" value="Glycosyltransf_2"/>
</dbReference>
<dbReference type="PANTHER" id="PTHR43685">
    <property type="entry name" value="GLYCOSYLTRANSFERASE"/>
    <property type="match status" value="1"/>
</dbReference>
<feature type="domain" description="Glycosyltransferase 2-like" evidence="1">
    <location>
        <begin position="355"/>
        <end position="516"/>
    </location>
</feature>
<dbReference type="GO" id="GO:0016757">
    <property type="term" value="F:glycosyltransferase activity"/>
    <property type="evidence" value="ECO:0007669"/>
    <property type="project" value="UniProtKB-KW"/>
</dbReference>
<keyword evidence="2" id="KW-0808">Transferase</keyword>
<protein>
    <submittedName>
        <fullName evidence="2">Glycosyltransferase, GT2 family</fullName>
    </submittedName>
</protein>
<evidence type="ECO:0000313" key="2">
    <source>
        <dbReference type="EMBL" id="SHG20481.1"/>
    </source>
</evidence>
<evidence type="ECO:0000259" key="1">
    <source>
        <dbReference type="Pfam" id="PF00535"/>
    </source>
</evidence>
<dbReference type="Pfam" id="PF00535">
    <property type="entry name" value="Glycos_transf_2"/>
    <property type="match status" value="2"/>
</dbReference>
<keyword evidence="3" id="KW-1185">Reference proteome</keyword>
<name>A0A1M5HWX3_9BACT</name>
<dbReference type="InterPro" id="IPR001173">
    <property type="entry name" value="Glyco_trans_2-like"/>
</dbReference>
<dbReference type="STRING" id="1121391.SAMN02745206_03454"/>
<dbReference type="OrthoDB" id="5397594at2"/>
<organism evidence="2 3">
    <name type="scientific">Desulfacinum infernum DSM 9756</name>
    <dbReference type="NCBI Taxonomy" id="1121391"/>
    <lineage>
        <taxon>Bacteria</taxon>
        <taxon>Pseudomonadati</taxon>
        <taxon>Thermodesulfobacteriota</taxon>
        <taxon>Syntrophobacteria</taxon>
        <taxon>Syntrophobacterales</taxon>
        <taxon>Syntrophobacteraceae</taxon>
        <taxon>Desulfacinum</taxon>
    </lineage>
</organism>
<dbReference type="Proteomes" id="UP000184076">
    <property type="component" value="Unassembled WGS sequence"/>
</dbReference>
<accession>A0A1M5HWX3</accession>